<evidence type="ECO:0000313" key="2">
    <source>
        <dbReference type="EMBL" id="QJA80519.1"/>
    </source>
</evidence>
<evidence type="ECO:0000313" key="1">
    <source>
        <dbReference type="EMBL" id="QJA49291.1"/>
    </source>
</evidence>
<dbReference type="EMBL" id="MT144129">
    <property type="protein sequence ID" value="QJA49291.1"/>
    <property type="molecule type" value="Genomic_DNA"/>
</dbReference>
<gene>
    <name evidence="2" type="ORF">MM415A00702_0018</name>
    <name evidence="3" type="ORF">MM415B02335_0016</name>
    <name evidence="1" type="ORF">TM448A01288_0003</name>
</gene>
<sequence length="59" mass="6828">MSDRRKGSHIDPDTLKECFGFQRSKDGKVGCLSCNWTEDPKRETDKNLRTLKEIKDANQ</sequence>
<organism evidence="1">
    <name type="scientific">viral metagenome</name>
    <dbReference type="NCBI Taxonomy" id="1070528"/>
    <lineage>
        <taxon>unclassified sequences</taxon>
        <taxon>metagenomes</taxon>
        <taxon>organismal metagenomes</taxon>
    </lineage>
</organism>
<proteinExistence type="predicted"/>
<name>A0A6H1ZPE2_9ZZZZ</name>
<reference evidence="1" key="1">
    <citation type="submission" date="2020-03" db="EMBL/GenBank/DDBJ databases">
        <title>The deep terrestrial virosphere.</title>
        <authorList>
            <person name="Holmfeldt K."/>
            <person name="Nilsson E."/>
            <person name="Simone D."/>
            <person name="Lopez-Fernandez M."/>
            <person name="Wu X."/>
            <person name="de Brujin I."/>
            <person name="Lundin D."/>
            <person name="Andersson A."/>
            <person name="Bertilsson S."/>
            <person name="Dopson M."/>
        </authorList>
    </citation>
    <scope>NUCLEOTIDE SEQUENCE</scope>
    <source>
        <strain evidence="2">MM415A00702</strain>
        <strain evidence="3">MM415B02335</strain>
        <strain evidence="1">TM448A01288</strain>
    </source>
</reference>
<accession>A0A6H1ZPE2</accession>
<dbReference type="EMBL" id="MT142425">
    <property type="protein sequence ID" value="QJA80519.1"/>
    <property type="molecule type" value="Genomic_DNA"/>
</dbReference>
<evidence type="ECO:0000313" key="3">
    <source>
        <dbReference type="EMBL" id="QJA84890.1"/>
    </source>
</evidence>
<dbReference type="AlphaFoldDB" id="A0A6H1ZPE2"/>
<protein>
    <submittedName>
        <fullName evidence="1">Uncharacterized protein</fullName>
    </submittedName>
</protein>
<dbReference type="EMBL" id="MT142539">
    <property type="protein sequence ID" value="QJA84890.1"/>
    <property type="molecule type" value="Genomic_DNA"/>
</dbReference>